<evidence type="ECO:0000259" key="7">
    <source>
        <dbReference type="PROSITE" id="PS51462"/>
    </source>
</evidence>
<dbReference type="InterPro" id="IPR045121">
    <property type="entry name" value="CoAse"/>
</dbReference>
<evidence type="ECO:0000313" key="9">
    <source>
        <dbReference type="Proteomes" id="UP000076722"/>
    </source>
</evidence>
<protein>
    <recommendedName>
        <fullName evidence="7">Nudix hydrolase domain-containing protein</fullName>
    </recommendedName>
</protein>
<organism evidence="8 9">
    <name type="scientific">Sistotremastrum niveocremeum HHB9708</name>
    <dbReference type="NCBI Taxonomy" id="1314777"/>
    <lineage>
        <taxon>Eukaryota</taxon>
        <taxon>Fungi</taxon>
        <taxon>Dikarya</taxon>
        <taxon>Basidiomycota</taxon>
        <taxon>Agaricomycotina</taxon>
        <taxon>Agaricomycetes</taxon>
        <taxon>Sistotremastrales</taxon>
        <taxon>Sistotremastraceae</taxon>
        <taxon>Sertulicium</taxon>
        <taxon>Sertulicium niveocremeum</taxon>
    </lineage>
</organism>
<dbReference type="Pfam" id="PF00293">
    <property type="entry name" value="NUDIX"/>
    <property type="match status" value="1"/>
</dbReference>
<evidence type="ECO:0000256" key="3">
    <source>
        <dbReference type="ARBA" id="ARBA00022723"/>
    </source>
</evidence>
<keyword evidence="9" id="KW-1185">Reference proteome</keyword>
<evidence type="ECO:0000256" key="4">
    <source>
        <dbReference type="ARBA" id="ARBA00022801"/>
    </source>
</evidence>
<dbReference type="AlphaFoldDB" id="A0A164VQI0"/>
<name>A0A164VQI0_9AGAM</name>
<evidence type="ECO:0000256" key="6">
    <source>
        <dbReference type="ARBA" id="ARBA00023211"/>
    </source>
</evidence>
<dbReference type="OrthoDB" id="206213at2759"/>
<evidence type="ECO:0000313" key="8">
    <source>
        <dbReference type="EMBL" id="KZS94369.1"/>
    </source>
</evidence>
<comment type="cofactor">
    <cofactor evidence="2">
        <name>Mg(2+)</name>
        <dbReference type="ChEBI" id="CHEBI:18420"/>
    </cofactor>
</comment>
<keyword evidence="5" id="KW-0460">Magnesium</keyword>
<comment type="cofactor">
    <cofactor evidence="1">
        <name>Mn(2+)</name>
        <dbReference type="ChEBI" id="CHEBI:29035"/>
    </cofactor>
</comment>
<feature type="domain" description="Nudix hydrolase" evidence="7">
    <location>
        <begin position="49"/>
        <end position="204"/>
    </location>
</feature>
<sequence>MRGTATRLASQLSHLTRNEPFSASNLIALRELLARRLQPAAPDEMSSETPHAAVLVPLCNVEGKPSILFEVRGNLRSHAGEVSFPGGKRDPDDKSLMDTALRETQEEIGLVPEQVEILGELGPPELSLRGLRVSPFVGFVHSSPHYGISPQSLDRPLASLCLESLVLNTTEVAQVFHLPVEMLKEQRRLREHLFRDLHPYWAVDVTDRVGSGDQVRSRLEIWGLTGWYLNLLMRSVAG</sequence>
<dbReference type="InterPro" id="IPR000086">
    <property type="entry name" value="NUDIX_hydrolase_dom"/>
</dbReference>
<dbReference type="GO" id="GO:0015938">
    <property type="term" value="P:coenzyme A catabolic process"/>
    <property type="evidence" value="ECO:0007669"/>
    <property type="project" value="TreeGrafter"/>
</dbReference>
<dbReference type="PROSITE" id="PS51462">
    <property type="entry name" value="NUDIX"/>
    <property type="match status" value="1"/>
</dbReference>
<proteinExistence type="predicted"/>
<dbReference type="GO" id="GO:0046872">
    <property type="term" value="F:metal ion binding"/>
    <property type="evidence" value="ECO:0007669"/>
    <property type="project" value="UniProtKB-KW"/>
</dbReference>
<dbReference type="GO" id="GO:0010945">
    <property type="term" value="F:coenzyme A diphosphatase activity"/>
    <property type="evidence" value="ECO:0007669"/>
    <property type="project" value="InterPro"/>
</dbReference>
<dbReference type="STRING" id="1314777.A0A164VQI0"/>
<gene>
    <name evidence="8" type="ORF">SISNIDRAFT_453271</name>
</gene>
<keyword evidence="3" id="KW-0479">Metal-binding</keyword>
<keyword evidence="6" id="KW-0464">Manganese</keyword>
<dbReference type="PANTHER" id="PTHR12992">
    <property type="entry name" value="NUDIX HYDROLASE"/>
    <property type="match status" value="1"/>
</dbReference>
<keyword evidence="4" id="KW-0378">Hydrolase</keyword>
<dbReference type="SUPFAM" id="SSF55811">
    <property type="entry name" value="Nudix"/>
    <property type="match status" value="1"/>
</dbReference>
<dbReference type="InterPro" id="IPR015797">
    <property type="entry name" value="NUDIX_hydrolase-like_dom_sf"/>
</dbReference>
<evidence type="ECO:0000256" key="1">
    <source>
        <dbReference type="ARBA" id="ARBA00001936"/>
    </source>
</evidence>
<dbReference type="EMBL" id="KV419404">
    <property type="protein sequence ID" value="KZS94369.1"/>
    <property type="molecule type" value="Genomic_DNA"/>
</dbReference>
<evidence type="ECO:0000256" key="2">
    <source>
        <dbReference type="ARBA" id="ARBA00001946"/>
    </source>
</evidence>
<evidence type="ECO:0000256" key="5">
    <source>
        <dbReference type="ARBA" id="ARBA00022842"/>
    </source>
</evidence>
<dbReference type="Proteomes" id="UP000076722">
    <property type="component" value="Unassembled WGS sequence"/>
</dbReference>
<dbReference type="PANTHER" id="PTHR12992:SF24">
    <property type="entry name" value="PEROXISOMAL COENZYME A DIPHOSPHATASE NUDT7"/>
    <property type="match status" value="1"/>
</dbReference>
<dbReference type="CDD" id="cd03426">
    <property type="entry name" value="NUDIX_CoAse_Nudt7"/>
    <property type="match status" value="1"/>
</dbReference>
<reference evidence="8 9" key="1">
    <citation type="journal article" date="2016" name="Mol. Biol. Evol.">
        <title>Comparative Genomics of Early-Diverging Mushroom-Forming Fungi Provides Insights into the Origins of Lignocellulose Decay Capabilities.</title>
        <authorList>
            <person name="Nagy L.G."/>
            <person name="Riley R."/>
            <person name="Tritt A."/>
            <person name="Adam C."/>
            <person name="Daum C."/>
            <person name="Floudas D."/>
            <person name="Sun H."/>
            <person name="Yadav J.S."/>
            <person name="Pangilinan J."/>
            <person name="Larsson K.H."/>
            <person name="Matsuura K."/>
            <person name="Barry K."/>
            <person name="Labutti K."/>
            <person name="Kuo R."/>
            <person name="Ohm R.A."/>
            <person name="Bhattacharya S.S."/>
            <person name="Shirouzu T."/>
            <person name="Yoshinaga Y."/>
            <person name="Martin F.M."/>
            <person name="Grigoriev I.V."/>
            <person name="Hibbett D.S."/>
        </authorList>
    </citation>
    <scope>NUCLEOTIDE SEQUENCE [LARGE SCALE GENOMIC DNA]</scope>
    <source>
        <strain evidence="8 9">HHB9708</strain>
    </source>
</reference>
<accession>A0A164VQI0</accession>
<dbReference type="Gene3D" id="3.90.79.10">
    <property type="entry name" value="Nucleoside Triphosphate Pyrophosphohydrolase"/>
    <property type="match status" value="1"/>
</dbReference>